<feature type="compositionally biased region" description="Acidic residues" evidence="1">
    <location>
        <begin position="32"/>
        <end position="48"/>
    </location>
</feature>
<keyword evidence="4" id="KW-1185">Reference proteome</keyword>
<proteinExistence type="predicted"/>
<feature type="signal peptide" evidence="2">
    <location>
        <begin position="1"/>
        <end position="21"/>
    </location>
</feature>
<evidence type="ECO:0000313" key="3">
    <source>
        <dbReference type="EMBL" id="SIT12598.1"/>
    </source>
</evidence>
<name>A0A1N7PPS7_9RHOB</name>
<sequence length="363" mass="38235">MTRILAILIALAMLSACESGSGSNPITRGADTDEEPDTGGGGGDEETPGEGPGDPIDSDRELPPGTESPSPATGIFRKEALDVDEGNGFARNIEYRAADDTFFVDGLAFDGNQPEGEAFARSTPGSLRPSFALYEAPLTHPDFLDNDPISQFEHRALYGVSGSGDVEFAIVRTGAYIGYGFGGWVYQRNGTVTLPTEGQASYSGDYGAIRDFDGRGGLEYASGDMVVDIDFNGFRGNCSGEACANAVRGYVLNRSIFDTAGNDITSDYIDAINDDKGTTLTELPVLRFRIGPGVADENGELTGEAFNTVDGDEFMTGNYYAVMSGDHTAAPGGEIVGVIVVEGLDPRGTNITVRETGGFIVSR</sequence>
<evidence type="ECO:0000256" key="2">
    <source>
        <dbReference type="SAM" id="SignalP"/>
    </source>
</evidence>
<gene>
    <name evidence="3" type="ORF">SAMN05421759_11851</name>
</gene>
<dbReference type="AlphaFoldDB" id="A0A1N7PPS7"/>
<feature type="chain" id="PRO_5012907647" description="Transferrin-binding protein B C-lobe/N-lobe beta barrel domain-containing protein" evidence="2">
    <location>
        <begin position="22"/>
        <end position="363"/>
    </location>
</feature>
<keyword evidence="2" id="KW-0732">Signal</keyword>
<dbReference type="EMBL" id="FTOQ01000018">
    <property type="protein sequence ID" value="SIT12598.1"/>
    <property type="molecule type" value="Genomic_DNA"/>
</dbReference>
<accession>A0A1N7PPS7</accession>
<dbReference type="PROSITE" id="PS51257">
    <property type="entry name" value="PROKAR_LIPOPROTEIN"/>
    <property type="match status" value="1"/>
</dbReference>
<protein>
    <recommendedName>
        <fullName evidence="5">Transferrin-binding protein B C-lobe/N-lobe beta barrel domain-containing protein</fullName>
    </recommendedName>
</protein>
<evidence type="ECO:0000256" key="1">
    <source>
        <dbReference type="SAM" id="MobiDB-lite"/>
    </source>
</evidence>
<organism evidence="3 4">
    <name type="scientific">Roseivivax lentus</name>
    <dbReference type="NCBI Taxonomy" id="633194"/>
    <lineage>
        <taxon>Bacteria</taxon>
        <taxon>Pseudomonadati</taxon>
        <taxon>Pseudomonadota</taxon>
        <taxon>Alphaproteobacteria</taxon>
        <taxon>Rhodobacterales</taxon>
        <taxon>Roseobacteraceae</taxon>
        <taxon>Roseivivax</taxon>
    </lineage>
</organism>
<dbReference type="Proteomes" id="UP000186684">
    <property type="component" value="Unassembled WGS sequence"/>
</dbReference>
<feature type="region of interest" description="Disordered" evidence="1">
    <location>
        <begin position="19"/>
        <end position="78"/>
    </location>
</feature>
<reference evidence="4" key="1">
    <citation type="submission" date="2017-01" db="EMBL/GenBank/DDBJ databases">
        <authorList>
            <person name="Varghese N."/>
            <person name="Submissions S."/>
        </authorList>
    </citation>
    <scope>NUCLEOTIDE SEQUENCE [LARGE SCALE GENOMIC DNA]</scope>
    <source>
        <strain evidence="4">DSM 29430</strain>
    </source>
</reference>
<evidence type="ECO:0008006" key="5">
    <source>
        <dbReference type="Google" id="ProtNLM"/>
    </source>
</evidence>
<evidence type="ECO:0000313" key="4">
    <source>
        <dbReference type="Proteomes" id="UP000186684"/>
    </source>
</evidence>
<dbReference type="STRING" id="633194.SAMN05421759_11851"/>